<evidence type="ECO:0000313" key="2">
    <source>
        <dbReference type="EMBL" id="KAG8199749.1"/>
    </source>
</evidence>
<feature type="compositionally biased region" description="Basic and acidic residues" evidence="1">
    <location>
        <begin position="34"/>
        <end position="51"/>
    </location>
</feature>
<name>A0AAV6VVI3_9ARAC</name>
<dbReference type="AlphaFoldDB" id="A0AAV6VVI3"/>
<protein>
    <submittedName>
        <fullName evidence="2">Uncharacterized protein</fullName>
    </submittedName>
</protein>
<gene>
    <name evidence="2" type="ORF">JTE90_000842</name>
</gene>
<comment type="caution">
    <text evidence="2">The sequence shown here is derived from an EMBL/GenBank/DDBJ whole genome shotgun (WGS) entry which is preliminary data.</text>
</comment>
<sequence length="73" mass="8120">MGDVTRDESDSELRFCSRDSAMRGRGLASQDVDGIGHHSVQEGNGKDDKFRPSSLPLEEMFSRLHGWGATPWI</sequence>
<keyword evidence="3" id="KW-1185">Reference proteome</keyword>
<dbReference type="EMBL" id="JAFNEN010000024">
    <property type="protein sequence ID" value="KAG8199749.1"/>
    <property type="molecule type" value="Genomic_DNA"/>
</dbReference>
<evidence type="ECO:0000256" key="1">
    <source>
        <dbReference type="SAM" id="MobiDB-lite"/>
    </source>
</evidence>
<evidence type="ECO:0000313" key="3">
    <source>
        <dbReference type="Proteomes" id="UP000827092"/>
    </source>
</evidence>
<feature type="region of interest" description="Disordered" evidence="1">
    <location>
        <begin position="25"/>
        <end position="53"/>
    </location>
</feature>
<reference evidence="2 3" key="1">
    <citation type="journal article" date="2022" name="Nat. Ecol. Evol.">
        <title>A masculinizing supergene underlies an exaggerated male reproductive morph in a spider.</title>
        <authorList>
            <person name="Hendrickx F."/>
            <person name="De Corte Z."/>
            <person name="Sonet G."/>
            <person name="Van Belleghem S.M."/>
            <person name="Kostlbacher S."/>
            <person name="Vangestel C."/>
        </authorList>
    </citation>
    <scope>NUCLEOTIDE SEQUENCE [LARGE SCALE GENOMIC DNA]</scope>
    <source>
        <strain evidence="2">W744_W776</strain>
    </source>
</reference>
<accession>A0AAV6VVI3</accession>
<dbReference type="Proteomes" id="UP000827092">
    <property type="component" value="Unassembled WGS sequence"/>
</dbReference>
<organism evidence="2 3">
    <name type="scientific">Oedothorax gibbosus</name>
    <dbReference type="NCBI Taxonomy" id="931172"/>
    <lineage>
        <taxon>Eukaryota</taxon>
        <taxon>Metazoa</taxon>
        <taxon>Ecdysozoa</taxon>
        <taxon>Arthropoda</taxon>
        <taxon>Chelicerata</taxon>
        <taxon>Arachnida</taxon>
        <taxon>Araneae</taxon>
        <taxon>Araneomorphae</taxon>
        <taxon>Entelegynae</taxon>
        <taxon>Araneoidea</taxon>
        <taxon>Linyphiidae</taxon>
        <taxon>Erigoninae</taxon>
        <taxon>Oedothorax</taxon>
    </lineage>
</organism>
<proteinExistence type="predicted"/>